<name>A0A4Y9ZVA4_9AGAM</name>
<evidence type="ECO:0000313" key="3">
    <source>
        <dbReference type="Proteomes" id="UP000298061"/>
    </source>
</evidence>
<keyword evidence="3" id="KW-1185">Reference proteome</keyword>
<gene>
    <name evidence="2" type="ORF">EWM64_g5280</name>
</gene>
<comment type="caution">
    <text evidence="2">The sequence shown here is derived from an EMBL/GenBank/DDBJ whole genome shotgun (WGS) entry which is preliminary data.</text>
</comment>
<evidence type="ECO:0000259" key="1">
    <source>
        <dbReference type="PROSITE" id="PS51767"/>
    </source>
</evidence>
<dbReference type="SUPFAM" id="SSF50630">
    <property type="entry name" value="Acid proteases"/>
    <property type="match status" value="1"/>
</dbReference>
<evidence type="ECO:0000313" key="2">
    <source>
        <dbReference type="EMBL" id="TFY78732.1"/>
    </source>
</evidence>
<dbReference type="PROSITE" id="PS51767">
    <property type="entry name" value="PEPTIDASE_A1"/>
    <property type="match status" value="1"/>
</dbReference>
<dbReference type="AlphaFoldDB" id="A0A4Y9ZVA4"/>
<dbReference type="OrthoDB" id="3068661at2759"/>
<sequence length="84" mass="9176">MEGAFFSESIGGWIVPCNGTADLRFKYGDQKVPIHPLDLNSFIPANDTDPTVCYGSFVANNFGADFTGFDMLLGDGFLRNVYSL</sequence>
<dbReference type="InterPro" id="IPR021109">
    <property type="entry name" value="Peptidase_aspartic_dom_sf"/>
</dbReference>
<accession>A0A4Y9ZVA4</accession>
<dbReference type="Proteomes" id="UP000298061">
    <property type="component" value="Unassembled WGS sequence"/>
</dbReference>
<dbReference type="STRING" id="135208.A0A4Y9ZVA4"/>
<dbReference type="InterPro" id="IPR033121">
    <property type="entry name" value="PEPTIDASE_A1"/>
</dbReference>
<proteinExistence type="predicted"/>
<dbReference type="Gene3D" id="2.40.70.10">
    <property type="entry name" value="Acid Proteases"/>
    <property type="match status" value="1"/>
</dbReference>
<organism evidence="2 3">
    <name type="scientific">Hericium alpestre</name>
    <dbReference type="NCBI Taxonomy" id="135208"/>
    <lineage>
        <taxon>Eukaryota</taxon>
        <taxon>Fungi</taxon>
        <taxon>Dikarya</taxon>
        <taxon>Basidiomycota</taxon>
        <taxon>Agaricomycotina</taxon>
        <taxon>Agaricomycetes</taxon>
        <taxon>Russulales</taxon>
        <taxon>Hericiaceae</taxon>
        <taxon>Hericium</taxon>
    </lineage>
</organism>
<protein>
    <recommendedName>
        <fullName evidence="1">Peptidase A1 domain-containing protein</fullName>
    </recommendedName>
</protein>
<feature type="domain" description="Peptidase A1" evidence="1">
    <location>
        <begin position="1"/>
        <end position="84"/>
    </location>
</feature>
<reference evidence="2 3" key="1">
    <citation type="submission" date="2019-02" db="EMBL/GenBank/DDBJ databases">
        <title>Genome sequencing of the rare red list fungi Hericium alpestre (H. flagellum).</title>
        <authorList>
            <person name="Buettner E."/>
            <person name="Kellner H."/>
        </authorList>
    </citation>
    <scope>NUCLEOTIDE SEQUENCE [LARGE SCALE GENOMIC DNA]</scope>
    <source>
        <strain evidence="2 3">DSM 108284</strain>
    </source>
</reference>
<dbReference type="EMBL" id="SFCI01000625">
    <property type="protein sequence ID" value="TFY78732.1"/>
    <property type="molecule type" value="Genomic_DNA"/>
</dbReference>